<dbReference type="InterPro" id="IPR036641">
    <property type="entry name" value="HPT_dom_sf"/>
</dbReference>
<organism evidence="3 4">
    <name type="scientific">Splendidivirga corallicola</name>
    <dbReference type="NCBI Taxonomy" id="3051826"/>
    <lineage>
        <taxon>Bacteria</taxon>
        <taxon>Pseudomonadati</taxon>
        <taxon>Bacteroidota</taxon>
        <taxon>Cytophagia</taxon>
        <taxon>Cytophagales</taxon>
        <taxon>Splendidivirgaceae</taxon>
        <taxon>Splendidivirga</taxon>
    </lineage>
</organism>
<evidence type="ECO:0000256" key="1">
    <source>
        <dbReference type="PROSITE-ProRule" id="PRU00110"/>
    </source>
</evidence>
<dbReference type="InterPro" id="IPR008207">
    <property type="entry name" value="Sig_transdc_His_kin_Hpt_dom"/>
</dbReference>
<evidence type="ECO:0000313" key="3">
    <source>
        <dbReference type="EMBL" id="MDN5201026.1"/>
    </source>
</evidence>
<proteinExistence type="predicted"/>
<dbReference type="Pfam" id="PF01627">
    <property type="entry name" value="Hpt"/>
    <property type="match status" value="1"/>
</dbReference>
<dbReference type="Gene3D" id="1.20.120.160">
    <property type="entry name" value="HPT domain"/>
    <property type="match status" value="1"/>
</dbReference>
<reference evidence="3" key="1">
    <citation type="submission" date="2023-06" db="EMBL/GenBank/DDBJ databases">
        <title>Genomic of Parafulvivirga corallium.</title>
        <authorList>
            <person name="Wang G."/>
        </authorList>
    </citation>
    <scope>NUCLEOTIDE SEQUENCE</scope>
    <source>
        <strain evidence="3">BMA10</strain>
    </source>
</reference>
<evidence type="ECO:0000313" key="4">
    <source>
        <dbReference type="Proteomes" id="UP001172082"/>
    </source>
</evidence>
<comment type="caution">
    <text evidence="3">The sequence shown here is derived from an EMBL/GenBank/DDBJ whole genome shotgun (WGS) entry which is preliminary data.</text>
</comment>
<protein>
    <submittedName>
        <fullName evidence="3">Hpt domain-containing protein</fullName>
    </submittedName>
</protein>
<sequence length="120" mass="13800">MENKKLLDLSYLEQVCGANKAIVAKMIDMFVEQTPKQLAQMHEFFEKESWEELFKVAHKTKSSLAMMGARSIEQELQDLEQFAAKKMNLEQIPGLIETIEATCKELLSEIEEVHIAVRNN</sequence>
<accession>A0ABT8KJY7</accession>
<gene>
    <name evidence="3" type="ORF">QQ008_06630</name>
</gene>
<keyword evidence="1" id="KW-0597">Phosphoprotein</keyword>
<dbReference type="PROSITE" id="PS50894">
    <property type="entry name" value="HPT"/>
    <property type="match status" value="1"/>
</dbReference>
<evidence type="ECO:0000259" key="2">
    <source>
        <dbReference type="PROSITE" id="PS50894"/>
    </source>
</evidence>
<feature type="domain" description="HPt" evidence="2">
    <location>
        <begin position="19"/>
        <end position="113"/>
    </location>
</feature>
<dbReference type="Proteomes" id="UP001172082">
    <property type="component" value="Unassembled WGS sequence"/>
</dbReference>
<keyword evidence="4" id="KW-1185">Reference proteome</keyword>
<feature type="modified residue" description="Phosphohistidine" evidence="1">
    <location>
        <position position="58"/>
    </location>
</feature>
<dbReference type="SUPFAM" id="SSF47226">
    <property type="entry name" value="Histidine-containing phosphotransfer domain, HPT domain"/>
    <property type="match status" value="1"/>
</dbReference>
<dbReference type="EMBL" id="JAUJEA010000002">
    <property type="protein sequence ID" value="MDN5201026.1"/>
    <property type="molecule type" value="Genomic_DNA"/>
</dbReference>
<name>A0ABT8KJY7_9BACT</name>
<dbReference type="RefSeq" id="WP_346751055.1">
    <property type="nucleotide sequence ID" value="NZ_JAUJEA010000002.1"/>
</dbReference>